<protein>
    <submittedName>
        <fullName evidence="1">Uncharacterized protein</fullName>
    </submittedName>
</protein>
<dbReference type="EnsemblMetazoa" id="AQUA014967-RA">
    <property type="protein sequence ID" value="AQUA014967-PA"/>
    <property type="gene ID" value="AQUA014967"/>
</dbReference>
<dbReference type="Proteomes" id="UP000076407">
    <property type="component" value="Unassembled WGS sequence"/>
</dbReference>
<sequence>MSKKKKGKQSRKSTIYISNINHTLYINHEKTRNNVFDEYRLKQTKSMVLLLAGNMQQCNLVLPVSLCGPESRGAVQKRARRHSFRYDA</sequence>
<evidence type="ECO:0000313" key="1">
    <source>
        <dbReference type="EnsemblMetazoa" id="AQUA014967-PA"/>
    </source>
</evidence>
<dbReference type="VEuPathDB" id="VectorBase:AQUA014967"/>
<reference evidence="1" key="1">
    <citation type="submission" date="2020-05" db="UniProtKB">
        <authorList>
            <consortium name="EnsemblMetazoa"/>
        </authorList>
    </citation>
    <scope>IDENTIFICATION</scope>
    <source>
        <strain evidence="1">SANGQUA</strain>
    </source>
</reference>
<evidence type="ECO:0000313" key="2">
    <source>
        <dbReference type="Proteomes" id="UP000076407"/>
    </source>
</evidence>
<accession>A0A182XT16</accession>
<dbReference type="AlphaFoldDB" id="A0A182XT16"/>
<name>A0A182XT16_ANOQN</name>
<organism evidence="1 2">
    <name type="scientific">Anopheles quadriannulatus</name>
    <name type="common">Mosquito</name>
    <dbReference type="NCBI Taxonomy" id="34691"/>
    <lineage>
        <taxon>Eukaryota</taxon>
        <taxon>Metazoa</taxon>
        <taxon>Ecdysozoa</taxon>
        <taxon>Arthropoda</taxon>
        <taxon>Hexapoda</taxon>
        <taxon>Insecta</taxon>
        <taxon>Pterygota</taxon>
        <taxon>Neoptera</taxon>
        <taxon>Endopterygota</taxon>
        <taxon>Diptera</taxon>
        <taxon>Nematocera</taxon>
        <taxon>Culicoidea</taxon>
        <taxon>Culicidae</taxon>
        <taxon>Anophelinae</taxon>
        <taxon>Anopheles</taxon>
    </lineage>
</organism>
<proteinExistence type="predicted"/>
<keyword evidence="2" id="KW-1185">Reference proteome</keyword>